<evidence type="ECO:0000259" key="12">
    <source>
        <dbReference type="Pfam" id="PF00149"/>
    </source>
</evidence>
<keyword evidence="7" id="KW-0479">Metal-binding</keyword>
<evidence type="ECO:0000256" key="11">
    <source>
        <dbReference type="ARBA" id="ARBA00048336"/>
    </source>
</evidence>
<sequence>MSSSPLDRFIKPWKINTQDRTVVYFDTEDDTKWKGPFYFIQGADCQFGLIQREIEGNTKPGWEKEKKLSELAVEKINRLNPKPKFFVICGDLCDAFYDKEPEVREAQDRDFKRIFGKLDPDIPLVCICGNHDVGDNPTEKSVYRYTKTFGEDYFKFWAGGVYFIALNSQYYMNAELVRRFALEQDKWLDEQLEVASILERPTIMFQHIPWFLTNPDSKENNYFEIKHDLRKKMMDKFVSSGVKYVFCGHYHRNAGGKYKSLEVVTTSAIGGQLGNDKSGMRIVKVYADKVEHQYHDLETFPETVVL</sequence>
<dbReference type="InterPro" id="IPR004843">
    <property type="entry name" value="Calcineurin-like_PHP"/>
</dbReference>
<comment type="similarity">
    <text evidence="3">Belongs to the metallophosphoesterase superfamily. CPPED1 family.</text>
</comment>
<keyword evidence="8" id="KW-0378">Hydrolase</keyword>
<evidence type="ECO:0000256" key="2">
    <source>
        <dbReference type="ARBA" id="ARBA00004496"/>
    </source>
</evidence>
<keyword evidence="6" id="KW-0963">Cytoplasm</keyword>
<evidence type="ECO:0000313" key="13">
    <source>
        <dbReference type="EMBL" id="JAS17893.1"/>
    </source>
</evidence>
<evidence type="ECO:0000256" key="7">
    <source>
        <dbReference type="ARBA" id="ARBA00022723"/>
    </source>
</evidence>
<dbReference type="GO" id="GO:0004722">
    <property type="term" value="F:protein serine/threonine phosphatase activity"/>
    <property type="evidence" value="ECO:0007669"/>
    <property type="project" value="UniProtKB-EC"/>
</dbReference>
<dbReference type="PANTHER" id="PTHR43143:SF1">
    <property type="entry name" value="SERINE_THREONINE-PROTEIN PHOSPHATASE CPPED1"/>
    <property type="match status" value="1"/>
</dbReference>
<dbReference type="Pfam" id="PF00149">
    <property type="entry name" value="Metallophos"/>
    <property type="match status" value="1"/>
</dbReference>
<dbReference type="CDD" id="cd07395">
    <property type="entry name" value="MPP_CSTP1"/>
    <property type="match status" value="1"/>
</dbReference>
<dbReference type="PANTHER" id="PTHR43143">
    <property type="entry name" value="METALLOPHOSPHOESTERASE, CALCINEURIN SUPERFAMILY"/>
    <property type="match status" value="1"/>
</dbReference>
<dbReference type="GO" id="GO:0005737">
    <property type="term" value="C:cytoplasm"/>
    <property type="evidence" value="ECO:0007669"/>
    <property type="project" value="UniProtKB-SubCell"/>
</dbReference>
<organism evidence="13">
    <name type="scientific">Clastoptera arizonana</name>
    <name type="common">Arizona spittle bug</name>
    <dbReference type="NCBI Taxonomy" id="38151"/>
    <lineage>
        <taxon>Eukaryota</taxon>
        <taxon>Metazoa</taxon>
        <taxon>Ecdysozoa</taxon>
        <taxon>Arthropoda</taxon>
        <taxon>Hexapoda</taxon>
        <taxon>Insecta</taxon>
        <taxon>Pterygota</taxon>
        <taxon>Neoptera</taxon>
        <taxon>Paraneoptera</taxon>
        <taxon>Hemiptera</taxon>
        <taxon>Auchenorrhyncha</taxon>
        <taxon>Cercopoidea</taxon>
        <taxon>Clastopteridae</taxon>
        <taxon>Clastoptera</taxon>
    </lineage>
</organism>
<dbReference type="InterPro" id="IPR029052">
    <property type="entry name" value="Metallo-depent_PP-like"/>
</dbReference>
<evidence type="ECO:0000256" key="3">
    <source>
        <dbReference type="ARBA" id="ARBA00010567"/>
    </source>
</evidence>
<evidence type="ECO:0000256" key="4">
    <source>
        <dbReference type="ARBA" id="ARBA00013081"/>
    </source>
</evidence>
<evidence type="ECO:0000256" key="5">
    <source>
        <dbReference type="ARBA" id="ARBA00013356"/>
    </source>
</evidence>
<comment type="catalytic activity">
    <reaction evidence="10">
        <text>O-phospho-L-seryl-[protein] + H2O = L-seryl-[protein] + phosphate</text>
        <dbReference type="Rhea" id="RHEA:20629"/>
        <dbReference type="Rhea" id="RHEA-COMP:9863"/>
        <dbReference type="Rhea" id="RHEA-COMP:11604"/>
        <dbReference type="ChEBI" id="CHEBI:15377"/>
        <dbReference type="ChEBI" id="CHEBI:29999"/>
        <dbReference type="ChEBI" id="CHEBI:43474"/>
        <dbReference type="ChEBI" id="CHEBI:83421"/>
        <dbReference type="EC" id="3.1.3.16"/>
    </reaction>
</comment>
<dbReference type="InterPro" id="IPR041867">
    <property type="entry name" value="MPP_CSTP1"/>
</dbReference>
<evidence type="ECO:0000256" key="9">
    <source>
        <dbReference type="ARBA" id="ARBA00032900"/>
    </source>
</evidence>
<protein>
    <recommendedName>
        <fullName evidence="5">Serine/threonine-protein phosphatase CPPED1</fullName>
        <ecNumber evidence="4">3.1.3.16</ecNumber>
    </recommendedName>
    <alternativeName>
        <fullName evidence="9">Calcineurin-like phosphoesterase domain-containing protein 1</fullName>
    </alternativeName>
</protein>
<dbReference type="EMBL" id="GEDC01019405">
    <property type="protein sequence ID" value="JAS17893.1"/>
    <property type="molecule type" value="Transcribed_RNA"/>
</dbReference>
<comment type="cofactor">
    <cofactor evidence="1">
        <name>a divalent metal cation</name>
        <dbReference type="ChEBI" id="CHEBI:60240"/>
    </cofactor>
</comment>
<evidence type="ECO:0000256" key="10">
    <source>
        <dbReference type="ARBA" id="ARBA00047761"/>
    </source>
</evidence>
<evidence type="ECO:0000256" key="6">
    <source>
        <dbReference type="ARBA" id="ARBA00022490"/>
    </source>
</evidence>
<name>A0A1B6CXE1_9HEMI</name>
<gene>
    <name evidence="13" type="ORF">g.23776</name>
</gene>
<dbReference type="AlphaFoldDB" id="A0A1B6CXE1"/>
<reference evidence="13" key="1">
    <citation type="submission" date="2015-12" db="EMBL/GenBank/DDBJ databases">
        <title>De novo transcriptome assembly of four potential Pierce s Disease insect vectors from Arizona vineyards.</title>
        <authorList>
            <person name="Tassone E.E."/>
        </authorList>
    </citation>
    <scope>NUCLEOTIDE SEQUENCE</scope>
</reference>
<dbReference type="GO" id="GO:0046872">
    <property type="term" value="F:metal ion binding"/>
    <property type="evidence" value="ECO:0007669"/>
    <property type="project" value="UniProtKB-KW"/>
</dbReference>
<dbReference type="Gene3D" id="3.60.21.10">
    <property type="match status" value="1"/>
</dbReference>
<dbReference type="EC" id="3.1.3.16" evidence="4"/>
<accession>A0A1B6CXE1</accession>
<comment type="subcellular location">
    <subcellularLocation>
        <location evidence="2">Cytoplasm</location>
    </subcellularLocation>
</comment>
<evidence type="ECO:0000256" key="8">
    <source>
        <dbReference type="ARBA" id="ARBA00022801"/>
    </source>
</evidence>
<proteinExistence type="inferred from homology"/>
<feature type="domain" description="Calcineurin-like phosphoesterase" evidence="12">
    <location>
        <begin position="74"/>
        <end position="252"/>
    </location>
</feature>
<comment type="catalytic activity">
    <reaction evidence="11">
        <text>O-phospho-L-threonyl-[protein] + H2O = L-threonyl-[protein] + phosphate</text>
        <dbReference type="Rhea" id="RHEA:47004"/>
        <dbReference type="Rhea" id="RHEA-COMP:11060"/>
        <dbReference type="Rhea" id="RHEA-COMP:11605"/>
        <dbReference type="ChEBI" id="CHEBI:15377"/>
        <dbReference type="ChEBI" id="CHEBI:30013"/>
        <dbReference type="ChEBI" id="CHEBI:43474"/>
        <dbReference type="ChEBI" id="CHEBI:61977"/>
        <dbReference type="EC" id="3.1.3.16"/>
    </reaction>
</comment>
<dbReference type="InterPro" id="IPR051918">
    <property type="entry name" value="STPP_CPPED1"/>
</dbReference>
<evidence type="ECO:0000256" key="1">
    <source>
        <dbReference type="ARBA" id="ARBA00001968"/>
    </source>
</evidence>
<dbReference type="SUPFAM" id="SSF56300">
    <property type="entry name" value="Metallo-dependent phosphatases"/>
    <property type="match status" value="1"/>
</dbReference>